<evidence type="ECO:0000313" key="13">
    <source>
        <dbReference type="EMBL" id="KIK06597.1"/>
    </source>
</evidence>
<evidence type="ECO:0000256" key="9">
    <source>
        <dbReference type="ARBA" id="ARBA00023315"/>
    </source>
</evidence>
<dbReference type="Pfam" id="PF13880">
    <property type="entry name" value="Acetyltransf_13"/>
    <property type="match status" value="1"/>
</dbReference>
<keyword evidence="6" id="KW-0862">Zinc</keyword>
<feature type="domain" description="N-acetyltransferase ESCO zinc-finger" evidence="11">
    <location>
        <begin position="43"/>
        <end position="80"/>
    </location>
</feature>
<keyword evidence="8" id="KW-0131">Cell cycle</keyword>
<dbReference type="OrthoDB" id="428854at2759"/>
<comment type="similarity">
    <text evidence="2">Belongs to the acetyltransferase family. ECO subfamily.</text>
</comment>
<dbReference type="HOGENOM" id="CLU_073121_0_0_1"/>
<dbReference type="GO" id="GO:0005634">
    <property type="term" value="C:nucleus"/>
    <property type="evidence" value="ECO:0007669"/>
    <property type="project" value="UniProtKB-SubCell"/>
</dbReference>
<proteinExistence type="inferred from homology"/>
<keyword evidence="5" id="KW-0863">Zinc-finger</keyword>
<dbReference type="InterPro" id="IPR028009">
    <property type="entry name" value="ESCO_Acetyltransf_dom"/>
</dbReference>
<dbReference type="Proteomes" id="UP000054477">
    <property type="component" value="Unassembled WGS sequence"/>
</dbReference>
<evidence type="ECO:0000256" key="7">
    <source>
        <dbReference type="ARBA" id="ARBA00023242"/>
    </source>
</evidence>
<organism evidence="13 14">
    <name type="scientific">Laccaria amethystina LaAM-08-1</name>
    <dbReference type="NCBI Taxonomy" id="1095629"/>
    <lineage>
        <taxon>Eukaryota</taxon>
        <taxon>Fungi</taxon>
        <taxon>Dikarya</taxon>
        <taxon>Basidiomycota</taxon>
        <taxon>Agaricomycotina</taxon>
        <taxon>Agaricomycetes</taxon>
        <taxon>Agaricomycetidae</taxon>
        <taxon>Agaricales</taxon>
        <taxon>Agaricineae</taxon>
        <taxon>Hydnangiaceae</taxon>
        <taxon>Laccaria</taxon>
    </lineage>
</organism>
<protein>
    <recommendedName>
        <fullName evidence="15">N-acetyltransferase ECO1</fullName>
    </recommendedName>
</protein>
<evidence type="ECO:0008006" key="15">
    <source>
        <dbReference type="Google" id="ProtNLM"/>
    </source>
</evidence>
<keyword evidence="4" id="KW-0479">Metal-binding</keyword>
<name>A0A0C9Y8P5_9AGAR</name>
<evidence type="ECO:0000256" key="2">
    <source>
        <dbReference type="ARBA" id="ARBA00005816"/>
    </source>
</evidence>
<dbReference type="InterPro" id="IPR028005">
    <property type="entry name" value="AcTrfase_ESCO_Znf_dom"/>
</dbReference>
<dbReference type="PANTHER" id="PTHR45884">
    <property type="entry name" value="N-ACETYLTRANSFERASE ECO"/>
    <property type="match status" value="1"/>
</dbReference>
<reference evidence="14" key="2">
    <citation type="submission" date="2015-01" db="EMBL/GenBank/DDBJ databases">
        <title>Evolutionary Origins and Diversification of the Mycorrhizal Mutualists.</title>
        <authorList>
            <consortium name="DOE Joint Genome Institute"/>
            <consortium name="Mycorrhizal Genomics Consortium"/>
            <person name="Kohler A."/>
            <person name="Kuo A."/>
            <person name="Nagy L.G."/>
            <person name="Floudas D."/>
            <person name="Copeland A."/>
            <person name="Barry K.W."/>
            <person name="Cichocki N."/>
            <person name="Veneault-Fourrey C."/>
            <person name="LaButti K."/>
            <person name="Lindquist E.A."/>
            <person name="Lipzen A."/>
            <person name="Lundell T."/>
            <person name="Morin E."/>
            <person name="Murat C."/>
            <person name="Riley R."/>
            <person name="Ohm R."/>
            <person name="Sun H."/>
            <person name="Tunlid A."/>
            <person name="Henrissat B."/>
            <person name="Grigoriev I.V."/>
            <person name="Hibbett D.S."/>
            <person name="Martin F."/>
        </authorList>
    </citation>
    <scope>NUCLEOTIDE SEQUENCE [LARGE SCALE GENOMIC DNA]</scope>
    <source>
        <strain evidence="14">LaAM-08-1</strain>
    </source>
</reference>
<keyword evidence="9" id="KW-0012">Acyltransferase</keyword>
<dbReference type="EMBL" id="KN838552">
    <property type="protein sequence ID" value="KIK06597.1"/>
    <property type="molecule type" value="Genomic_DNA"/>
</dbReference>
<evidence type="ECO:0000256" key="3">
    <source>
        <dbReference type="ARBA" id="ARBA00022679"/>
    </source>
</evidence>
<dbReference type="STRING" id="1095629.A0A0C9Y8P5"/>
<evidence type="ECO:0000256" key="6">
    <source>
        <dbReference type="ARBA" id="ARBA00022833"/>
    </source>
</evidence>
<evidence type="ECO:0000256" key="10">
    <source>
        <dbReference type="SAM" id="MobiDB-lite"/>
    </source>
</evidence>
<evidence type="ECO:0000256" key="5">
    <source>
        <dbReference type="ARBA" id="ARBA00022771"/>
    </source>
</evidence>
<dbReference type="GO" id="GO:0007064">
    <property type="term" value="P:mitotic sister chromatid cohesion"/>
    <property type="evidence" value="ECO:0007669"/>
    <property type="project" value="TreeGrafter"/>
</dbReference>
<dbReference type="GO" id="GO:0008270">
    <property type="term" value="F:zinc ion binding"/>
    <property type="evidence" value="ECO:0007669"/>
    <property type="project" value="UniProtKB-KW"/>
</dbReference>
<gene>
    <name evidence="13" type="ORF">K443DRAFT_265811</name>
</gene>
<feature type="domain" description="N-acetyltransferase ESCO acetyl-transferase" evidence="12">
    <location>
        <begin position="220"/>
        <end position="280"/>
    </location>
</feature>
<accession>A0A0C9Y8P5</accession>
<keyword evidence="14" id="KW-1185">Reference proteome</keyword>
<keyword evidence="3" id="KW-0808">Transferase</keyword>
<evidence type="ECO:0000259" key="12">
    <source>
        <dbReference type="Pfam" id="PF13880"/>
    </source>
</evidence>
<dbReference type="AlphaFoldDB" id="A0A0C9Y8P5"/>
<feature type="region of interest" description="Disordered" evidence="10">
    <location>
        <begin position="1"/>
        <end position="22"/>
    </location>
</feature>
<reference evidence="13 14" key="1">
    <citation type="submission" date="2014-04" db="EMBL/GenBank/DDBJ databases">
        <authorList>
            <consortium name="DOE Joint Genome Institute"/>
            <person name="Kuo A."/>
            <person name="Kohler A."/>
            <person name="Nagy L.G."/>
            <person name="Floudas D."/>
            <person name="Copeland A."/>
            <person name="Barry K.W."/>
            <person name="Cichocki N."/>
            <person name="Veneault-Fourrey C."/>
            <person name="LaButti K."/>
            <person name="Lindquist E.A."/>
            <person name="Lipzen A."/>
            <person name="Lundell T."/>
            <person name="Morin E."/>
            <person name="Murat C."/>
            <person name="Sun H."/>
            <person name="Tunlid A."/>
            <person name="Henrissat B."/>
            <person name="Grigoriev I.V."/>
            <person name="Hibbett D.S."/>
            <person name="Martin F."/>
            <person name="Nordberg H.P."/>
            <person name="Cantor M.N."/>
            <person name="Hua S.X."/>
        </authorList>
    </citation>
    <scope>NUCLEOTIDE SEQUENCE [LARGE SCALE GENOMIC DNA]</scope>
    <source>
        <strain evidence="13 14">LaAM-08-1</strain>
    </source>
</reference>
<comment type="subcellular location">
    <subcellularLocation>
        <location evidence="1">Nucleus</location>
    </subcellularLocation>
</comment>
<dbReference type="GO" id="GO:0000785">
    <property type="term" value="C:chromatin"/>
    <property type="evidence" value="ECO:0007669"/>
    <property type="project" value="TreeGrafter"/>
</dbReference>
<evidence type="ECO:0000256" key="8">
    <source>
        <dbReference type="ARBA" id="ARBA00023306"/>
    </source>
</evidence>
<sequence length="287" mass="31368">MRTYSSNRKHGLNPSPDDLPPAKRVKHLKSVKKVHSKQQTLTQLHFCIDQTILKACSRCGLSFTKGVPDDEALHRAHCAQVQKGMEWGREEEKETIKAGVVQVKTSVKLKNGRKGRIICFPADVGGKVGNKLLALLQTINRSLSSPPLTPPVLQASKAYLFLLPQETASNREQIVGCVIAQRISEAMAIAEEPTASTAAPPTIDVGEGLFCYPIPLPTPLGIPRLFVTSTHRRQGIASHLLTAAADTMIYGCKVDPRKGEVAFTQPTRDGSRVMQKWGGGSVRIYEE</sequence>
<keyword evidence="7" id="KW-0539">Nucleus</keyword>
<dbReference type="PANTHER" id="PTHR45884:SF2">
    <property type="entry name" value="N-ACETYLTRANSFERASE ECO"/>
    <property type="match status" value="1"/>
</dbReference>
<evidence type="ECO:0000313" key="14">
    <source>
        <dbReference type="Proteomes" id="UP000054477"/>
    </source>
</evidence>
<evidence type="ECO:0000256" key="1">
    <source>
        <dbReference type="ARBA" id="ARBA00004123"/>
    </source>
</evidence>
<evidence type="ECO:0000259" key="11">
    <source>
        <dbReference type="Pfam" id="PF13878"/>
    </source>
</evidence>
<dbReference type="GO" id="GO:0061733">
    <property type="term" value="F:protein-lysine-acetyltransferase activity"/>
    <property type="evidence" value="ECO:0007669"/>
    <property type="project" value="TreeGrafter"/>
</dbReference>
<evidence type="ECO:0000256" key="4">
    <source>
        <dbReference type="ARBA" id="ARBA00022723"/>
    </source>
</evidence>
<dbReference type="Pfam" id="PF13878">
    <property type="entry name" value="zf-C2H2_3"/>
    <property type="match status" value="1"/>
</dbReference>